<evidence type="ECO:0000313" key="8">
    <source>
        <dbReference type="Proteomes" id="UP000567179"/>
    </source>
</evidence>
<keyword evidence="8" id="KW-1185">Reference proteome</keyword>
<evidence type="ECO:0000256" key="4">
    <source>
        <dbReference type="PROSITE-ProRule" id="PRU00134"/>
    </source>
</evidence>
<dbReference type="Gene3D" id="6.10.140.2220">
    <property type="match status" value="1"/>
</dbReference>
<dbReference type="InterPro" id="IPR002893">
    <property type="entry name" value="Znf_MYND"/>
</dbReference>
<proteinExistence type="predicted"/>
<dbReference type="OrthoDB" id="3149405at2759"/>
<accession>A0A8H5F800</accession>
<gene>
    <name evidence="7" type="ORF">D9619_004952</name>
</gene>
<keyword evidence="1" id="KW-0479">Metal-binding</keyword>
<name>A0A8H5F800_9AGAR</name>
<evidence type="ECO:0000256" key="2">
    <source>
        <dbReference type="ARBA" id="ARBA00022771"/>
    </source>
</evidence>
<dbReference type="AlphaFoldDB" id="A0A8H5F800"/>
<dbReference type="EMBL" id="JAACJJ010000014">
    <property type="protein sequence ID" value="KAF5327134.1"/>
    <property type="molecule type" value="Genomic_DNA"/>
</dbReference>
<feature type="domain" description="MYND-type" evidence="6">
    <location>
        <begin position="274"/>
        <end position="327"/>
    </location>
</feature>
<evidence type="ECO:0000256" key="5">
    <source>
        <dbReference type="SAM" id="MobiDB-lite"/>
    </source>
</evidence>
<dbReference type="PROSITE" id="PS50865">
    <property type="entry name" value="ZF_MYND_2"/>
    <property type="match status" value="1"/>
</dbReference>
<dbReference type="GO" id="GO:0008270">
    <property type="term" value="F:zinc ion binding"/>
    <property type="evidence" value="ECO:0007669"/>
    <property type="project" value="UniProtKB-KW"/>
</dbReference>
<feature type="region of interest" description="Disordered" evidence="5">
    <location>
        <begin position="337"/>
        <end position="361"/>
    </location>
</feature>
<evidence type="ECO:0000256" key="3">
    <source>
        <dbReference type="ARBA" id="ARBA00022833"/>
    </source>
</evidence>
<sequence>MADEALAKIMSMDRNNLRPDKLTQRKQWNTSWEQDLNNGYATAMQPRRRPKIVSSPELKKLVRDTSQQSLLAQEKTLQSIIQLQKDIVEYASVKHRHGDVVAAWKGVNEPTRRDIVLEAFYNVSLAGPDMEGHRKWCPDMTIANICRNSGQLFLQNLSTLIEYWAANPALPVLFQHAAVDRVNDEMDVDLMVKNNKISRAYFVSFVVWRILLGLYDDDESYLVAKAPKQAGSKKAIRDLLRAKVKQGEGDEYKAMLQEASERFEKVAAEQVKVCWTCGKDAARSKSGGPLKLCQKCNTIGRKVWYCSSECQKEDWKNGRPRPHRVLCGKPFESSVAQETTTAERTPVSIPTSRPAQSPEVMEVDARGQTPILQPIQKIVGEASQSPTLCNPTPADPVSTTGTDASRRIIIATALLAAAAAAYSLL</sequence>
<dbReference type="Proteomes" id="UP000567179">
    <property type="component" value="Unassembled WGS sequence"/>
</dbReference>
<evidence type="ECO:0000256" key="1">
    <source>
        <dbReference type="ARBA" id="ARBA00022723"/>
    </source>
</evidence>
<comment type="caution">
    <text evidence="7">The sequence shown here is derived from an EMBL/GenBank/DDBJ whole genome shotgun (WGS) entry which is preliminary data.</text>
</comment>
<reference evidence="7 8" key="1">
    <citation type="journal article" date="2020" name="ISME J.">
        <title>Uncovering the hidden diversity of litter-decomposition mechanisms in mushroom-forming fungi.</title>
        <authorList>
            <person name="Floudas D."/>
            <person name="Bentzer J."/>
            <person name="Ahren D."/>
            <person name="Johansson T."/>
            <person name="Persson P."/>
            <person name="Tunlid A."/>
        </authorList>
    </citation>
    <scope>NUCLEOTIDE SEQUENCE [LARGE SCALE GENOMIC DNA]</scope>
    <source>
        <strain evidence="7 8">CBS 101986</strain>
    </source>
</reference>
<keyword evidence="3" id="KW-0862">Zinc</keyword>
<evidence type="ECO:0000313" key="7">
    <source>
        <dbReference type="EMBL" id="KAF5327134.1"/>
    </source>
</evidence>
<organism evidence="7 8">
    <name type="scientific">Psilocybe cf. subviscida</name>
    <dbReference type="NCBI Taxonomy" id="2480587"/>
    <lineage>
        <taxon>Eukaryota</taxon>
        <taxon>Fungi</taxon>
        <taxon>Dikarya</taxon>
        <taxon>Basidiomycota</taxon>
        <taxon>Agaricomycotina</taxon>
        <taxon>Agaricomycetes</taxon>
        <taxon>Agaricomycetidae</taxon>
        <taxon>Agaricales</taxon>
        <taxon>Agaricineae</taxon>
        <taxon>Strophariaceae</taxon>
        <taxon>Psilocybe</taxon>
    </lineage>
</organism>
<dbReference type="Pfam" id="PF01753">
    <property type="entry name" value="zf-MYND"/>
    <property type="match status" value="1"/>
</dbReference>
<protein>
    <recommendedName>
        <fullName evidence="6">MYND-type domain-containing protein</fullName>
    </recommendedName>
</protein>
<evidence type="ECO:0000259" key="6">
    <source>
        <dbReference type="PROSITE" id="PS50865"/>
    </source>
</evidence>
<keyword evidence="2 4" id="KW-0863">Zinc-finger</keyword>
<dbReference type="SUPFAM" id="SSF144232">
    <property type="entry name" value="HIT/MYND zinc finger-like"/>
    <property type="match status" value="1"/>
</dbReference>
<feature type="compositionally biased region" description="Polar residues" evidence="5">
    <location>
        <begin position="337"/>
        <end position="355"/>
    </location>
</feature>